<gene>
    <name evidence="4" type="ORF">UFOVP1076_44</name>
    <name evidence="5" type="ORF">UFOVP1314_27</name>
    <name evidence="6" type="ORF">UFOVP1427_43</name>
    <name evidence="7" type="ORF">UFOVP1523_47</name>
    <name evidence="3" type="ORF">UFOVP991_44</name>
</gene>
<accession>A0A6J5PXJ2</accession>
<dbReference type="InterPro" id="IPR003615">
    <property type="entry name" value="HNH_nuc"/>
</dbReference>
<evidence type="ECO:0000256" key="1">
    <source>
        <dbReference type="SAM" id="MobiDB-lite"/>
    </source>
</evidence>
<dbReference type="Pfam" id="PF01844">
    <property type="entry name" value="HNH"/>
    <property type="match status" value="1"/>
</dbReference>
<protein>
    <submittedName>
        <fullName evidence="3">HNHc domain containing protein</fullName>
    </submittedName>
</protein>
<name>A0A6J5PXJ2_9CAUD</name>
<feature type="domain" description="HNH nuclease" evidence="2">
    <location>
        <begin position="42"/>
        <end position="99"/>
    </location>
</feature>
<evidence type="ECO:0000259" key="2">
    <source>
        <dbReference type="SMART" id="SM00507"/>
    </source>
</evidence>
<dbReference type="EMBL" id="LR797025">
    <property type="protein sequence ID" value="CAB4183168.1"/>
    <property type="molecule type" value="Genomic_DNA"/>
</dbReference>
<evidence type="ECO:0000313" key="3">
    <source>
        <dbReference type="EMBL" id="CAB4176620.1"/>
    </source>
</evidence>
<reference evidence="3" key="1">
    <citation type="submission" date="2020-05" db="EMBL/GenBank/DDBJ databases">
        <authorList>
            <person name="Chiriac C."/>
            <person name="Salcher M."/>
            <person name="Ghai R."/>
            <person name="Kavagutti S V."/>
        </authorList>
    </citation>
    <scope>NUCLEOTIDE SEQUENCE</scope>
</reference>
<dbReference type="GO" id="GO:0004519">
    <property type="term" value="F:endonuclease activity"/>
    <property type="evidence" value="ECO:0007669"/>
    <property type="project" value="InterPro"/>
</dbReference>
<evidence type="ECO:0000313" key="6">
    <source>
        <dbReference type="EMBL" id="CAB4211352.1"/>
    </source>
</evidence>
<dbReference type="CDD" id="cd00085">
    <property type="entry name" value="HNHc"/>
    <property type="match status" value="1"/>
</dbReference>
<dbReference type="EMBL" id="LR797371">
    <property type="protein sequence ID" value="CAB4211352.1"/>
    <property type="molecule type" value="Genomic_DNA"/>
</dbReference>
<dbReference type="EMBL" id="LR796941">
    <property type="protein sequence ID" value="CAB4176620.1"/>
    <property type="molecule type" value="Genomic_DNA"/>
</dbReference>
<dbReference type="EMBL" id="LR798456">
    <property type="protein sequence ID" value="CAB5238026.1"/>
    <property type="molecule type" value="Genomic_DNA"/>
</dbReference>
<sequence length="136" mass="15153">MTFRRQRIAALLTTMLLGLLLGYLKASPSPSPSATRSSHWPAVRKQHLAKFPTCAACGATSVEEHLEVHHVKPFHLDPSLELLPENLITLCRTGRDDHFHLGHDPDGPGPLKPSWRSENKNVRQDSANLLKRLGKN</sequence>
<dbReference type="Gene3D" id="1.10.30.50">
    <property type="match status" value="1"/>
</dbReference>
<dbReference type="GO" id="GO:0003676">
    <property type="term" value="F:nucleic acid binding"/>
    <property type="evidence" value="ECO:0007669"/>
    <property type="project" value="InterPro"/>
</dbReference>
<evidence type="ECO:0000313" key="7">
    <source>
        <dbReference type="EMBL" id="CAB5238026.1"/>
    </source>
</evidence>
<feature type="region of interest" description="Disordered" evidence="1">
    <location>
        <begin position="98"/>
        <end position="136"/>
    </location>
</feature>
<proteinExistence type="predicted"/>
<evidence type="ECO:0000313" key="5">
    <source>
        <dbReference type="EMBL" id="CAB4197783.1"/>
    </source>
</evidence>
<dbReference type="InterPro" id="IPR002711">
    <property type="entry name" value="HNH"/>
</dbReference>
<evidence type="ECO:0000313" key="4">
    <source>
        <dbReference type="EMBL" id="CAB4183168.1"/>
    </source>
</evidence>
<organism evidence="3">
    <name type="scientific">uncultured Caudovirales phage</name>
    <dbReference type="NCBI Taxonomy" id="2100421"/>
    <lineage>
        <taxon>Viruses</taxon>
        <taxon>Duplodnaviria</taxon>
        <taxon>Heunggongvirae</taxon>
        <taxon>Uroviricota</taxon>
        <taxon>Caudoviricetes</taxon>
        <taxon>Peduoviridae</taxon>
        <taxon>Maltschvirus</taxon>
        <taxon>Maltschvirus maltsch</taxon>
    </lineage>
</organism>
<dbReference type="EMBL" id="LR797258">
    <property type="protein sequence ID" value="CAB4197783.1"/>
    <property type="molecule type" value="Genomic_DNA"/>
</dbReference>
<dbReference type="SMART" id="SM00507">
    <property type="entry name" value="HNHc"/>
    <property type="match status" value="1"/>
</dbReference>
<dbReference type="GO" id="GO:0008270">
    <property type="term" value="F:zinc ion binding"/>
    <property type="evidence" value="ECO:0007669"/>
    <property type="project" value="InterPro"/>
</dbReference>